<proteinExistence type="predicted"/>
<dbReference type="InterPro" id="IPR050482">
    <property type="entry name" value="Sensor_HK_TwoCompSys"/>
</dbReference>
<dbReference type="PANTHER" id="PTHR24421:SF10">
    <property type="entry name" value="NITRATE_NITRITE SENSOR PROTEIN NARQ"/>
    <property type="match status" value="1"/>
</dbReference>
<evidence type="ECO:0000256" key="9">
    <source>
        <dbReference type="SAM" id="Phobius"/>
    </source>
</evidence>
<keyword evidence="5" id="KW-0547">Nucleotide-binding</keyword>
<evidence type="ECO:0000256" key="3">
    <source>
        <dbReference type="ARBA" id="ARBA00022553"/>
    </source>
</evidence>
<dbReference type="GO" id="GO:0046983">
    <property type="term" value="F:protein dimerization activity"/>
    <property type="evidence" value="ECO:0007669"/>
    <property type="project" value="InterPro"/>
</dbReference>
<feature type="transmembrane region" description="Helical" evidence="9">
    <location>
        <begin position="122"/>
        <end position="147"/>
    </location>
</feature>
<comment type="caution">
    <text evidence="13">The sequence shown here is derived from an EMBL/GenBank/DDBJ whole genome shotgun (WGS) entry which is preliminary data.</text>
</comment>
<sequence length="426" mass="44305">MSGMRDRTVRGARAGTYLLVSLATGMAAMVGIGLVVVSAVTVAVGGLGLVLFPSALDVVRRWADWEARRAAALLGVDLPTLPEPDPDGSGREEPAPGAVARLRRMLADPATRRALRGLCVHALVGTAGGLVGVVAVIGVPGTLVQFIGGSAIPGTTFLFDNPAPSTWYAVTGSATQLVLVVAVLWWVAPALARWEARRTMRVLAPSVAEVEAARLANRVDVLTQTRAGALDAHDAELRRIERDLHDGTQARLVSIAMRLGVAEQLGADQPELTAKLIREARGGAEEAMQELRDVIRTMYPPILADRGLDGALAALGARCPVPTTMDVGDLGRVPAPVEAAAYFVVAESLTNVAKHSAATRADVRVARSADRLVVEVADDGLGGIDEALGTGVAGIRRRVDALDGVVRVDSPVGGPSSVLVELPCGS</sequence>
<dbReference type="InterPro" id="IPR003594">
    <property type="entry name" value="HATPase_dom"/>
</dbReference>
<evidence type="ECO:0000256" key="4">
    <source>
        <dbReference type="ARBA" id="ARBA00022679"/>
    </source>
</evidence>
<feature type="domain" description="Histidine kinase/HSP90-like ATPase" evidence="10">
    <location>
        <begin position="340"/>
        <end position="423"/>
    </location>
</feature>
<organism evidence="13 14">
    <name type="scientific">Actinopolymorpha rutila</name>
    <dbReference type="NCBI Taxonomy" id="446787"/>
    <lineage>
        <taxon>Bacteria</taxon>
        <taxon>Bacillati</taxon>
        <taxon>Actinomycetota</taxon>
        <taxon>Actinomycetes</taxon>
        <taxon>Propionibacteriales</taxon>
        <taxon>Actinopolymorphaceae</taxon>
        <taxon>Actinopolymorpha</taxon>
    </lineage>
</organism>
<dbReference type="EC" id="2.7.13.3" evidence="2"/>
<keyword evidence="9" id="KW-0472">Membrane</keyword>
<keyword evidence="9" id="KW-1133">Transmembrane helix</keyword>
<dbReference type="PANTHER" id="PTHR24421">
    <property type="entry name" value="NITRATE/NITRITE SENSOR PROTEIN NARX-RELATED"/>
    <property type="match status" value="1"/>
</dbReference>
<dbReference type="Pfam" id="PF13796">
    <property type="entry name" value="Sensor"/>
    <property type="match status" value="1"/>
</dbReference>
<evidence type="ECO:0000256" key="1">
    <source>
        <dbReference type="ARBA" id="ARBA00000085"/>
    </source>
</evidence>
<gene>
    <name evidence="13" type="ORF">F4554_000808</name>
</gene>
<evidence type="ECO:0000256" key="8">
    <source>
        <dbReference type="ARBA" id="ARBA00023012"/>
    </source>
</evidence>
<dbReference type="AlphaFoldDB" id="A0A852ZGN0"/>
<dbReference type="InterPro" id="IPR025828">
    <property type="entry name" value="Put_sensor_dom"/>
</dbReference>
<name>A0A852ZGN0_9ACTN</name>
<keyword evidence="6 13" id="KW-0418">Kinase</keyword>
<dbReference type="GO" id="GO:0000155">
    <property type="term" value="F:phosphorelay sensor kinase activity"/>
    <property type="evidence" value="ECO:0007669"/>
    <property type="project" value="InterPro"/>
</dbReference>
<dbReference type="Pfam" id="PF07730">
    <property type="entry name" value="HisKA_3"/>
    <property type="match status" value="1"/>
</dbReference>
<evidence type="ECO:0000313" key="14">
    <source>
        <dbReference type="Proteomes" id="UP000579605"/>
    </source>
</evidence>
<dbReference type="SUPFAM" id="SSF55874">
    <property type="entry name" value="ATPase domain of HSP90 chaperone/DNA topoisomerase II/histidine kinase"/>
    <property type="match status" value="1"/>
</dbReference>
<accession>A0A852ZGN0</accession>
<evidence type="ECO:0000256" key="6">
    <source>
        <dbReference type="ARBA" id="ARBA00022777"/>
    </source>
</evidence>
<dbReference type="InterPro" id="IPR011712">
    <property type="entry name" value="Sig_transdc_His_kin_sub3_dim/P"/>
</dbReference>
<dbReference type="Proteomes" id="UP000579605">
    <property type="component" value="Unassembled WGS sequence"/>
</dbReference>
<dbReference type="Gene3D" id="3.30.565.10">
    <property type="entry name" value="Histidine kinase-like ATPase, C-terminal domain"/>
    <property type="match status" value="1"/>
</dbReference>
<dbReference type="GO" id="GO:0016020">
    <property type="term" value="C:membrane"/>
    <property type="evidence" value="ECO:0007669"/>
    <property type="project" value="InterPro"/>
</dbReference>
<protein>
    <recommendedName>
        <fullName evidence="2">histidine kinase</fullName>
        <ecNumber evidence="2">2.7.13.3</ecNumber>
    </recommendedName>
</protein>
<feature type="transmembrane region" description="Helical" evidence="9">
    <location>
        <begin position="167"/>
        <end position="191"/>
    </location>
</feature>
<dbReference type="Pfam" id="PF02518">
    <property type="entry name" value="HATPase_c"/>
    <property type="match status" value="1"/>
</dbReference>
<dbReference type="GO" id="GO:0005524">
    <property type="term" value="F:ATP binding"/>
    <property type="evidence" value="ECO:0007669"/>
    <property type="project" value="UniProtKB-KW"/>
</dbReference>
<evidence type="ECO:0000259" key="10">
    <source>
        <dbReference type="Pfam" id="PF02518"/>
    </source>
</evidence>
<evidence type="ECO:0000256" key="2">
    <source>
        <dbReference type="ARBA" id="ARBA00012438"/>
    </source>
</evidence>
<dbReference type="CDD" id="cd16917">
    <property type="entry name" value="HATPase_UhpB-NarQ-NarX-like"/>
    <property type="match status" value="1"/>
</dbReference>
<feature type="transmembrane region" description="Helical" evidence="9">
    <location>
        <begin position="40"/>
        <end position="59"/>
    </location>
</feature>
<keyword evidence="14" id="KW-1185">Reference proteome</keyword>
<comment type="catalytic activity">
    <reaction evidence="1">
        <text>ATP + protein L-histidine = ADP + protein N-phospho-L-histidine.</text>
        <dbReference type="EC" id="2.7.13.3"/>
    </reaction>
</comment>
<keyword evidence="3" id="KW-0597">Phosphoprotein</keyword>
<evidence type="ECO:0000313" key="13">
    <source>
        <dbReference type="EMBL" id="NYH88170.1"/>
    </source>
</evidence>
<keyword evidence="7" id="KW-0067">ATP-binding</keyword>
<evidence type="ECO:0000256" key="5">
    <source>
        <dbReference type="ARBA" id="ARBA00022741"/>
    </source>
</evidence>
<evidence type="ECO:0000256" key="7">
    <source>
        <dbReference type="ARBA" id="ARBA00022840"/>
    </source>
</evidence>
<keyword evidence="9" id="KW-0812">Transmembrane</keyword>
<dbReference type="EMBL" id="JACBZH010000001">
    <property type="protein sequence ID" value="NYH88170.1"/>
    <property type="molecule type" value="Genomic_DNA"/>
</dbReference>
<dbReference type="Gene3D" id="1.20.5.1930">
    <property type="match status" value="1"/>
</dbReference>
<evidence type="ECO:0000259" key="11">
    <source>
        <dbReference type="Pfam" id="PF07730"/>
    </source>
</evidence>
<keyword evidence="8" id="KW-0902">Two-component regulatory system</keyword>
<keyword evidence="4" id="KW-0808">Transferase</keyword>
<evidence type="ECO:0000259" key="12">
    <source>
        <dbReference type="Pfam" id="PF13796"/>
    </source>
</evidence>
<reference evidence="13 14" key="1">
    <citation type="submission" date="2020-07" db="EMBL/GenBank/DDBJ databases">
        <title>Sequencing the genomes of 1000 actinobacteria strains.</title>
        <authorList>
            <person name="Klenk H.-P."/>
        </authorList>
    </citation>
    <scope>NUCLEOTIDE SEQUENCE [LARGE SCALE GENOMIC DNA]</scope>
    <source>
        <strain evidence="13 14">DSM 18448</strain>
    </source>
</reference>
<feature type="transmembrane region" description="Helical" evidence="9">
    <location>
        <begin position="12"/>
        <end position="34"/>
    </location>
</feature>
<feature type="domain" description="Putative sensor" evidence="12">
    <location>
        <begin position="17"/>
        <end position="201"/>
    </location>
</feature>
<feature type="domain" description="Signal transduction histidine kinase subgroup 3 dimerisation and phosphoacceptor" evidence="11">
    <location>
        <begin position="236"/>
        <end position="301"/>
    </location>
</feature>
<dbReference type="RefSeq" id="WP_202889140.1">
    <property type="nucleotide sequence ID" value="NZ_BAAARR010000004.1"/>
</dbReference>
<dbReference type="InterPro" id="IPR036890">
    <property type="entry name" value="HATPase_C_sf"/>
</dbReference>